<evidence type="ECO:0000256" key="5">
    <source>
        <dbReference type="ARBA" id="ARBA00022642"/>
    </source>
</evidence>
<name>A0A7J0BZ50_9BACT</name>
<dbReference type="NCBIfam" id="TIGR00078">
    <property type="entry name" value="nadC"/>
    <property type="match status" value="1"/>
</dbReference>
<dbReference type="Pfam" id="PF02749">
    <property type="entry name" value="QRPTase_N"/>
    <property type="match status" value="1"/>
</dbReference>
<dbReference type="EMBL" id="BLVP01000036">
    <property type="protein sequence ID" value="GFM38421.1"/>
    <property type="molecule type" value="Genomic_DNA"/>
</dbReference>
<dbReference type="RefSeq" id="WP_174411028.1">
    <property type="nucleotide sequence ID" value="NZ_BLVP01000036.1"/>
</dbReference>
<dbReference type="InterPro" id="IPR013785">
    <property type="entry name" value="Aldolase_TIM"/>
</dbReference>
<evidence type="ECO:0000313" key="13">
    <source>
        <dbReference type="Proteomes" id="UP000503820"/>
    </source>
</evidence>
<dbReference type="AlphaFoldDB" id="A0A7J0BZ50"/>
<dbReference type="PIRSF" id="PIRSF006250">
    <property type="entry name" value="NadC_ModD"/>
    <property type="match status" value="1"/>
</dbReference>
<comment type="function">
    <text evidence="1">Involved in the catabolism of quinolinic acid (QA).</text>
</comment>
<keyword evidence="7 9" id="KW-0808">Transferase</keyword>
<evidence type="ECO:0000259" key="11">
    <source>
        <dbReference type="Pfam" id="PF02749"/>
    </source>
</evidence>
<dbReference type="GO" id="GO:0005737">
    <property type="term" value="C:cytoplasm"/>
    <property type="evidence" value="ECO:0007669"/>
    <property type="project" value="TreeGrafter"/>
</dbReference>
<dbReference type="SUPFAM" id="SSF54675">
    <property type="entry name" value="Nicotinate/Quinolinate PRTase N-terminal domain-like"/>
    <property type="match status" value="1"/>
</dbReference>
<dbReference type="GO" id="GO:0034213">
    <property type="term" value="P:quinolinate catabolic process"/>
    <property type="evidence" value="ECO:0007669"/>
    <property type="project" value="TreeGrafter"/>
</dbReference>
<keyword evidence="6 9" id="KW-0328">Glycosyltransferase</keyword>
<dbReference type="CDD" id="cd01572">
    <property type="entry name" value="QPRTase"/>
    <property type="match status" value="1"/>
</dbReference>
<protein>
    <recommendedName>
        <fullName evidence="4">nicotinate-nucleotide diphosphorylase (carboxylating)</fullName>
        <ecNumber evidence="4">2.4.2.19</ecNumber>
    </recommendedName>
    <alternativeName>
        <fullName evidence="8">Quinolinate phosphoribosyltransferase [decarboxylating]</fullName>
    </alternativeName>
</protein>
<dbReference type="PANTHER" id="PTHR32179">
    <property type="entry name" value="NICOTINATE-NUCLEOTIDE PYROPHOSPHORYLASE [CARBOXYLATING]"/>
    <property type="match status" value="1"/>
</dbReference>
<evidence type="ECO:0000256" key="7">
    <source>
        <dbReference type="ARBA" id="ARBA00022679"/>
    </source>
</evidence>
<evidence type="ECO:0000256" key="2">
    <source>
        <dbReference type="ARBA" id="ARBA00004893"/>
    </source>
</evidence>
<organism evidence="12 13">
    <name type="scientific">Desulfovibrio psychrotolerans</name>
    <dbReference type="NCBI Taxonomy" id="415242"/>
    <lineage>
        <taxon>Bacteria</taxon>
        <taxon>Pseudomonadati</taxon>
        <taxon>Thermodesulfobacteriota</taxon>
        <taxon>Desulfovibrionia</taxon>
        <taxon>Desulfovibrionales</taxon>
        <taxon>Desulfovibrionaceae</taxon>
        <taxon>Desulfovibrio</taxon>
    </lineage>
</organism>
<evidence type="ECO:0000313" key="12">
    <source>
        <dbReference type="EMBL" id="GFM38421.1"/>
    </source>
</evidence>
<evidence type="ECO:0000256" key="4">
    <source>
        <dbReference type="ARBA" id="ARBA00011944"/>
    </source>
</evidence>
<evidence type="ECO:0000256" key="1">
    <source>
        <dbReference type="ARBA" id="ARBA00003237"/>
    </source>
</evidence>
<accession>A0A7J0BZ50</accession>
<dbReference type="Gene3D" id="3.20.20.70">
    <property type="entry name" value="Aldolase class I"/>
    <property type="match status" value="1"/>
</dbReference>
<dbReference type="EC" id="2.4.2.19" evidence="4"/>
<dbReference type="Pfam" id="PF01729">
    <property type="entry name" value="QRPTase_C"/>
    <property type="match status" value="1"/>
</dbReference>
<dbReference type="SUPFAM" id="SSF51690">
    <property type="entry name" value="Nicotinate/Quinolinate PRTase C-terminal domain-like"/>
    <property type="match status" value="1"/>
</dbReference>
<evidence type="ECO:0000256" key="3">
    <source>
        <dbReference type="ARBA" id="ARBA00009400"/>
    </source>
</evidence>
<dbReference type="InterPro" id="IPR037128">
    <property type="entry name" value="Quinolinate_PRibosylTase_N_sf"/>
</dbReference>
<dbReference type="Gene3D" id="3.90.1170.20">
    <property type="entry name" value="Quinolinate phosphoribosyl transferase, N-terminal domain"/>
    <property type="match status" value="1"/>
</dbReference>
<dbReference type="FunFam" id="3.20.20.70:FF:000030">
    <property type="entry name" value="Nicotinate-nucleotide pyrophosphorylase, carboxylating"/>
    <property type="match status" value="1"/>
</dbReference>
<evidence type="ECO:0000256" key="8">
    <source>
        <dbReference type="ARBA" id="ARBA00033102"/>
    </source>
</evidence>
<gene>
    <name evidence="12" type="primary">nadC</name>
    <name evidence="12" type="ORF">DSM19430T_31050</name>
</gene>
<evidence type="ECO:0000256" key="9">
    <source>
        <dbReference type="PIRNR" id="PIRNR006250"/>
    </source>
</evidence>
<dbReference type="PANTHER" id="PTHR32179:SF3">
    <property type="entry name" value="NICOTINATE-NUCLEOTIDE PYROPHOSPHORYLASE [CARBOXYLATING]"/>
    <property type="match status" value="1"/>
</dbReference>
<dbReference type="InterPro" id="IPR027277">
    <property type="entry name" value="NadC/ModD"/>
</dbReference>
<dbReference type="InterPro" id="IPR036068">
    <property type="entry name" value="Nicotinate_pribotase-like_C"/>
</dbReference>
<comment type="similarity">
    <text evidence="3 9">Belongs to the NadC/ModD family.</text>
</comment>
<comment type="caution">
    <text evidence="12">The sequence shown here is derived from an EMBL/GenBank/DDBJ whole genome shotgun (WGS) entry which is preliminary data.</text>
</comment>
<dbReference type="Proteomes" id="UP000503820">
    <property type="component" value="Unassembled WGS sequence"/>
</dbReference>
<dbReference type="UniPathway" id="UPA00253">
    <property type="reaction ID" value="UER00331"/>
</dbReference>
<dbReference type="GO" id="GO:0004514">
    <property type="term" value="F:nicotinate-nucleotide diphosphorylase (carboxylating) activity"/>
    <property type="evidence" value="ECO:0007669"/>
    <property type="project" value="UniProtKB-EC"/>
</dbReference>
<dbReference type="InterPro" id="IPR004393">
    <property type="entry name" value="NadC"/>
</dbReference>
<sequence length="294" mass="32237">MNIEKFSSFFRGQAHELLLQAIDLALREDGPDLTSEGIFPAGHRLAARIIAKQETLVAGLPLIPLVMERCPARDGSGDWSWQPLVQEGERVADRTVVATIEADAARLLKAERVILNFIAHLSGIANLTGDYVRQLQGTGSRLLDTRKTLPCLRYPEKYAVLVGGGLNHRKNLADMLMLKDNHIDLAGGIAPAVHMLRARYTPCPPIEVECRTLEEVREAVECRADRIMLDNMEPEGIRQALDIIPNGMETEVSGGVTLENIRSVACASDRGPDFISVGRLTHSAPAADFSMLVQ</sequence>
<evidence type="ECO:0000256" key="6">
    <source>
        <dbReference type="ARBA" id="ARBA00022676"/>
    </source>
</evidence>
<dbReference type="GO" id="GO:0009435">
    <property type="term" value="P:NAD+ biosynthetic process"/>
    <property type="evidence" value="ECO:0007669"/>
    <property type="project" value="UniProtKB-UniPathway"/>
</dbReference>
<evidence type="ECO:0000259" key="10">
    <source>
        <dbReference type="Pfam" id="PF01729"/>
    </source>
</evidence>
<comment type="pathway">
    <text evidence="2">Cofactor biosynthesis; NAD(+) biosynthesis; nicotinate D-ribonucleotide from quinolinate: step 1/1.</text>
</comment>
<feature type="domain" description="Quinolinate phosphoribosyl transferase C-terminal" evidence="10">
    <location>
        <begin position="124"/>
        <end position="291"/>
    </location>
</feature>
<feature type="domain" description="Quinolinate phosphoribosyl transferase N-terminal" evidence="11">
    <location>
        <begin position="32"/>
        <end position="122"/>
    </location>
</feature>
<dbReference type="InterPro" id="IPR022412">
    <property type="entry name" value="Quinolinate_PRibosylTrfase_N"/>
</dbReference>
<keyword evidence="13" id="KW-1185">Reference proteome</keyword>
<proteinExistence type="inferred from homology"/>
<reference evidence="12 13" key="1">
    <citation type="submission" date="2020-05" db="EMBL/GenBank/DDBJ databases">
        <title>Draft genome sequence of Desulfovibrio psychrotolerans JS1T.</title>
        <authorList>
            <person name="Ueno A."/>
            <person name="Tamazawa S."/>
            <person name="Tamamura S."/>
            <person name="Murakami T."/>
            <person name="Kiyama T."/>
            <person name="Inomata H."/>
            <person name="Amano Y."/>
            <person name="Miyakawa K."/>
            <person name="Tamaki H."/>
            <person name="Naganuma T."/>
            <person name="Kaneko K."/>
        </authorList>
    </citation>
    <scope>NUCLEOTIDE SEQUENCE [LARGE SCALE GENOMIC DNA]</scope>
    <source>
        <strain evidence="12 13">JS1</strain>
    </source>
</reference>
<keyword evidence="5" id="KW-0662">Pyridine nucleotide biosynthesis</keyword>
<dbReference type="InterPro" id="IPR002638">
    <property type="entry name" value="Quinolinate_PRibosylTrfase_C"/>
</dbReference>